<dbReference type="OrthoDB" id="10439951at2759"/>
<gene>
    <name evidence="1" type="primary">Acey_s0017.g3202</name>
    <name evidence="1" type="ORF">Y032_0017g3202</name>
</gene>
<reference evidence="2" key="1">
    <citation type="journal article" date="2015" name="Nat. Genet.">
        <title>The genome and transcriptome of the zoonotic hookworm Ancylostoma ceylanicum identify infection-specific gene families.</title>
        <authorList>
            <person name="Schwarz E.M."/>
            <person name="Hu Y."/>
            <person name="Antoshechkin I."/>
            <person name="Miller M.M."/>
            <person name="Sternberg P.W."/>
            <person name="Aroian R.V."/>
        </authorList>
    </citation>
    <scope>NUCLEOTIDE SEQUENCE</scope>
    <source>
        <strain evidence="2">HY135</strain>
    </source>
</reference>
<name>A0A016V4K5_9BILA</name>
<evidence type="ECO:0000313" key="1">
    <source>
        <dbReference type="EMBL" id="EYC22186.1"/>
    </source>
</evidence>
<organism evidence="1 2">
    <name type="scientific">Ancylostoma ceylanicum</name>
    <dbReference type="NCBI Taxonomy" id="53326"/>
    <lineage>
        <taxon>Eukaryota</taxon>
        <taxon>Metazoa</taxon>
        <taxon>Ecdysozoa</taxon>
        <taxon>Nematoda</taxon>
        <taxon>Chromadorea</taxon>
        <taxon>Rhabditida</taxon>
        <taxon>Rhabditina</taxon>
        <taxon>Rhabditomorpha</taxon>
        <taxon>Strongyloidea</taxon>
        <taxon>Ancylostomatidae</taxon>
        <taxon>Ancylostomatinae</taxon>
        <taxon>Ancylostoma</taxon>
    </lineage>
</organism>
<dbReference type="AlphaFoldDB" id="A0A016V4K5"/>
<sequence>MQKNSVGQNRGCAKYVAATVRDLRTRNSAEAFQSKLCKLLSNLIHPLFEDVLELIQQMSMAVLGTLFHMGANRNTL</sequence>
<keyword evidence="2" id="KW-1185">Reference proteome</keyword>
<protein>
    <submittedName>
        <fullName evidence="1">Uncharacterized protein</fullName>
    </submittedName>
</protein>
<accession>A0A016V4K5</accession>
<evidence type="ECO:0000313" key="2">
    <source>
        <dbReference type="Proteomes" id="UP000024635"/>
    </source>
</evidence>
<dbReference type="Proteomes" id="UP000024635">
    <property type="component" value="Unassembled WGS sequence"/>
</dbReference>
<comment type="caution">
    <text evidence="1">The sequence shown here is derived from an EMBL/GenBank/DDBJ whole genome shotgun (WGS) entry which is preliminary data.</text>
</comment>
<proteinExistence type="predicted"/>
<dbReference type="EMBL" id="JARK01001353">
    <property type="protein sequence ID" value="EYC22186.1"/>
    <property type="molecule type" value="Genomic_DNA"/>
</dbReference>